<gene>
    <name evidence="2" type="primary">Acey_s0365.g3579</name>
    <name evidence="2" type="ORF">Y032_0365g3579</name>
</gene>
<feature type="chain" id="PRO_5001488558" evidence="1">
    <location>
        <begin position="33"/>
        <end position="112"/>
    </location>
</feature>
<feature type="signal peptide" evidence="1">
    <location>
        <begin position="1"/>
        <end position="32"/>
    </location>
</feature>
<comment type="caution">
    <text evidence="2">The sequence shown here is derived from an EMBL/GenBank/DDBJ whole genome shotgun (WGS) entry which is preliminary data.</text>
</comment>
<reference evidence="3" key="1">
    <citation type="journal article" date="2015" name="Nat. Genet.">
        <title>The genome and transcriptome of the zoonotic hookworm Ancylostoma ceylanicum identify infection-specific gene families.</title>
        <authorList>
            <person name="Schwarz E.M."/>
            <person name="Hu Y."/>
            <person name="Antoshechkin I."/>
            <person name="Miller M.M."/>
            <person name="Sternberg P.W."/>
            <person name="Aroian R.V."/>
        </authorList>
    </citation>
    <scope>NUCLEOTIDE SEQUENCE</scope>
    <source>
        <strain evidence="3">HY135</strain>
    </source>
</reference>
<keyword evidence="1" id="KW-0732">Signal</keyword>
<evidence type="ECO:0000313" key="3">
    <source>
        <dbReference type="Proteomes" id="UP000024635"/>
    </source>
</evidence>
<protein>
    <submittedName>
        <fullName evidence="2">Uncharacterized protein</fullName>
    </submittedName>
</protein>
<organism evidence="2 3">
    <name type="scientific">Ancylostoma ceylanicum</name>
    <dbReference type="NCBI Taxonomy" id="53326"/>
    <lineage>
        <taxon>Eukaryota</taxon>
        <taxon>Metazoa</taxon>
        <taxon>Ecdysozoa</taxon>
        <taxon>Nematoda</taxon>
        <taxon>Chromadorea</taxon>
        <taxon>Rhabditida</taxon>
        <taxon>Rhabditina</taxon>
        <taxon>Rhabditomorpha</taxon>
        <taxon>Strongyloidea</taxon>
        <taxon>Ancylostomatidae</taxon>
        <taxon>Ancylostomatinae</taxon>
        <taxon>Ancylostoma</taxon>
    </lineage>
</organism>
<dbReference type="AlphaFoldDB" id="A0A016RUV4"/>
<evidence type="ECO:0000313" key="2">
    <source>
        <dbReference type="EMBL" id="EYB82160.1"/>
    </source>
</evidence>
<accession>A0A016RUV4</accession>
<proteinExistence type="predicted"/>
<name>A0A016RUV4_9BILA</name>
<dbReference type="Proteomes" id="UP000024635">
    <property type="component" value="Unassembled WGS sequence"/>
</dbReference>
<dbReference type="EMBL" id="JARK01001701">
    <property type="protein sequence ID" value="EYB82160.1"/>
    <property type="molecule type" value="Genomic_DNA"/>
</dbReference>
<sequence>MRCGISAGRCSCRAVFPNRFLCVFVFISKCLGENISKTSVLVTLDNYRTQLICRVAYVMRRGRADEWFSVEQGLLTAIRCEAGKAYLGSSYSFEFDALNDVGGHPLAVIWLR</sequence>
<keyword evidence="3" id="KW-1185">Reference proteome</keyword>
<evidence type="ECO:0000256" key="1">
    <source>
        <dbReference type="SAM" id="SignalP"/>
    </source>
</evidence>